<proteinExistence type="predicted"/>
<evidence type="ECO:0000313" key="2">
    <source>
        <dbReference type="EMBL" id="QJA47755.1"/>
    </source>
</evidence>
<reference evidence="2" key="1">
    <citation type="submission" date="2020-03" db="EMBL/GenBank/DDBJ databases">
        <title>The deep terrestrial virosphere.</title>
        <authorList>
            <person name="Holmfeldt K."/>
            <person name="Nilsson E."/>
            <person name="Simone D."/>
            <person name="Lopez-Fernandez M."/>
            <person name="Wu X."/>
            <person name="de Brujin I."/>
            <person name="Lundin D."/>
            <person name="Andersson A."/>
            <person name="Bertilsson S."/>
            <person name="Dopson M."/>
        </authorList>
    </citation>
    <scope>NUCLEOTIDE SEQUENCE</scope>
    <source>
        <strain evidence="2">TM448A00733</strain>
        <strain evidence="3">TM448B00934</strain>
    </source>
</reference>
<name>A0A6H1ZKG3_9ZZZZ</name>
<sequence length="1361" mass="148585">MGQEVKTTEEIFGKLKTTEDIFGGMKTTEELFGTAPLKAETPDPATVARMEATQEGVRGPKVNLPPFQQFAQDLSGGTNRIWGGVQSAMADSMGTLSKAADFISEKTGLPKGGIFKQLHERYKNEAEKVNKLGVQGIVGDVMEGLGGAAIAIPEIMQFGPLGMPIHGGLKGGVKGGVKGAVEGALTGGLIHGSLGALGKLPVVPKIMAALGFGAATTPGGAKERTTGALTWAALGMAGGHKKVTAKEFMDNYPKIRDKMTAMRIAKITKGAVKPKEVMEAGGPQVVMDELVKELTRPKEEPAPPPDKALSLEVPPEIGASKPKQPWEMTSKEFGDEYVFHGKTKASIEGNELKPGTFYAPDYDMALDWTRQSRGLGEKKVIAVRKSEIKSIPADKSDIFGDEWIKGGLATRSGSKHTGIDVPTGGHRGIIKQALEKGKVVPPEVLAEYPDLVVSKPIIPATGMEIPAPPEGRVPAGKMVYGAELPKMAGSINLERVGGDYDVKSLIRDTADIYSEAITKARRGKVTMEESAAAADALGMNVQTLVKNVKGRTENLDAHILALRDTLATSATHVIKAAKEYMADPIDNNLIKMNHYRDIHAAIQLEASRGATEIGRALNIHKKISRSKEILLTQSYEKALGALSGRKKISKHIAELMAHTDFEDPLQAAKFLREVQDVKTSDKVFELWMNNILSGAHTHVVNSVSNVGMAVDKMAMTTVAAALEAPKVLFGKKREVLFGEAPYQYAGGTGKGKIAERVLESAKRQGFEIESGLEVGIRNAAFAWSNELSARDIQGSKLDVVRPAAIKGVKGKLVRVPTRALITLDELAKGVIHQMDVWGLAYRKASHEGLKGQAKTDRIAELISRPTETMKEHAVEEMTVRTFQKELGSIGDKVMRIRNMVPGLRYLIPFVKVSINLPKEALRRSPLNIARVTYKYRAGEMKGAELAEQAALGFMGMMTAASIFKFALDGKITGDYPTDKNERDEWKRTGKQPYSIVYKVGGEKKYLSFERLEPLGTVLSLSADAAAIYKSIKEGKKFDDVAKQLVNVVIENLFDKTFMRGFYTFAKALVDPEQNLDYFVKSFTSSAIPRAVSQTARAIDPVMRDARSLIDFYKTQIPFLSKEVPAKKDIWGRDEKTGGSAVFRLMSPFYYNEDMSTSVDKELSELGITIGKPGKTGILPRTEPKREAYKMTSTEYEKMSEESGKSIYVALSNLISSKSYSSLPPMERIKMIESVVSSIRGMYRIPYKMQYSQKKGDKRQREKGGPVGKSLATVFPGRYPSGTGDLSNSNVLLGTFDFNGRVYVLPTMEEGKKLNDPFSTARQHGLEKYPQFGSIKEAEAWIQKNHGRVMEDGTLSESEVLW</sequence>
<gene>
    <name evidence="2" type="ORF">TM448A00733_0016</name>
    <name evidence="3" type="ORF">TM448B00934_0005</name>
</gene>
<feature type="region of interest" description="Disordered" evidence="1">
    <location>
        <begin position="1250"/>
        <end position="1273"/>
    </location>
</feature>
<dbReference type="EMBL" id="MT144055">
    <property type="protein sequence ID" value="QJA47755.1"/>
    <property type="molecule type" value="Genomic_DNA"/>
</dbReference>
<protein>
    <submittedName>
        <fullName evidence="2">Putative structural protein</fullName>
    </submittedName>
</protein>
<accession>A0A6H1ZKG3</accession>
<evidence type="ECO:0000256" key="1">
    <source>
        <dbReference type="SAM" id="MobiDB-lite"/>
    </source>
</evidence>
<dbReference type="EMBL" id="MT144674">
    <property type="protein sequence ID" value="QJH97118.1"/>
    <property type="molecule type" value="Genomic_DNA"/>
</dbReference>
<organism evidence="2">
    <name type="scientific">viral metagenome</name>
    <dbReference type="NCBI Taxonomy" id="1070528"/>
    <lineage>
        <taxon>unclassified sequences</taxon>
        <taxon>metagenomes</taxon>
        <taxon>organismal metagenomes</taxon>
    </lineage>
</organism>
<evidence type="ECO:0000313" key="3">
    <source>
        <dbReference type="EMBL" id="QJH97118.1"/>
    </source>
</evidence>